<protein>
    <submittedName>
        <fullName evidence="1">64_t:CDS:1</fullName>
    </submittedName>
</protein>
<feature type="non-terminal residue" evidence="1">
    <location>
        <position position="1"/>
    </location>
</feature>
<keyword evidence="2" id="KW-1185">Reference proteome</keyword>
<accession>A0A9N9PBI9</accession>
<evidence type="ECO:0000313" key="1">
    <source>
        <dbReference type="EMBL" id="CAG8825144.1"/>
    </source>
</evidence>
<proteinExistence type="predicted"/>
<dbReference type="AlphaFoldDB" id="A0A9N9PBI9"/>
<comment type="caution">
    <text evidence="1">The sequence shown here is derived from an EMBL/GenBank/DDBJ whole genome shotgun (WGS) entry which is preliminary data.</text>
</comment>
<sequence length="47" mass="5559">IYLWQNYDTENMDIKTMINLMIVSDELDCEELSEKLENILLNPKLLG</sequence>
<dbReference type="EMBL" id="CAJVPY010065997">
    <property type="protein sequence ID" value="CAG8825144.1"/>
    <property type="molecule type" value="Genomic_DNA"/>
</dbReference>
<name>A0A9N9PBI9_9GLOM</name>
<gene>
    <name evidence="1" type="ORF">DERYTH_LOCUS27848</name>
</gene>
<organism evidence="1 2">
    <name type="scientific">Dentiscutata erythropus</name>
    <dbReference type="NCBI Taxonomy" id="1348616"/>
    <lineage>
        <taxon>Eukaryota</taxon>
        <taxon>Fungi</taxon>
        <taxon>Fungi incertae sedis</taxon>
        <taxon>Mucoromycota</taxon>
        <taxon>Glomeromycotina</taxon>
        <taxon>Glomeromycetes</taxon>
        <taxon>Diversisporales</taxon>
        <taxon>Gigasporaceae</taxon>
        <taxon>Dentiscutata</taxon>
    </lineage>
</organism>
<dbReference type="Proteomes" id="UP000789405">
    <property type="component" value="Unassembled WGS sequence"/>
</dbReference>
<reference evidence="1" key="1">
    <citation type="submission" date="2021-06" db="EMBL/GenBank/DDBJ databases">
        <authorList>
            <person name="Kallberg Y."/>
            <person name="Tangrot J."/>
            <person name="Rosling A."/>
        </authorList>
    </citation>
    <scope>NUCLEOTIDE SEQUENCE</scope>
    <source>
        <strain evidence="1">MA453B</strain>
    </source>
</reference>
<evidence type="ECO:0000313" key="2">
    <source>
        <dbReference type="Proteomes" id="UP000789405"/>
    </source>
</evidence>